<feature type="compositionally biased region" description="Low complexity" evidence="2">
    <location>
        <begin position="63"/>
        <end position="75"/>
    </location>
</feature>
<dbReference type="InterPro" id="IPR013325">
    <property type="entry name" value="RNA_pol_sigma_r2"/>
</dbReference>
<sequence length="514" mass="56044">MPASWLAYSWQLRSNRPGVTDIVLERLRRQLGWGGRWAWEHEEAASDDDSEQETELEAEEAAAAEAGPSSSSSSSIGSTQQPMVQSSRGAGRRSGVRRQCRGQALMGAAAYDVHRPWSAAATDPLPEELQSCSAGQLLTAEQEAWLGELVQAGRAAQLQQEPASASGSSSAALVRSRASGPTGPAEQLDAAMQRGAAAQQLMFDANLRLVVVARRKLLGGGSFLPPQLLQELENAGRDALWRAAAGFQPGRSMRFSSYAVPAVQNSMRDVLRHRREVGMHVPKEAHPWQARVRAAARSLQRQEQRRQPISGQQRPVQRAARRGEQPATAEGADLQQRLANGQRSRQQRQQQQQQQQQTDATPLERLAAAAHVTPRQAQLGLAAGRRQRLASFGCLVVAEAVEGAGGRRSNRSDQLARFGDVPQPEQQEQDEAEFDGAAACETVQLLLARLPTSRHAEVLRLRHRLDDACHATEQRELDFTTVGRQLGVSRQRAQVLYRAAVDAARQQAAALGLC</sequence>
<dbReference type="AlphaFoldDB" id="A0AAD5H7N9"/>
<feature type="compositionally biased region" description="Low complexity" evidence="2">
    <location>
        <begin position="163"/>
        <end position="180"/>
    </location>
</feature>
<evidence type="ECO:0000259" key="3">
    <source>
        <dbReference type="Pfam" id="PF04542"/>
    </source>
</evidence>
<dbReference type="InterPro" id="IPR007627">
    <property type="entry name" value="RNA_pol_sigma70_r2"/>
</dbReference>
<dbReference type="Pfam" id="PF04542">
    <property type="entry name" value="Sigma70_r2"/>
    <property type="match status" value="1"/>
</dbReference>
<organism evidence="4 5">
    <name type="scientific">Chlorella ohadii</name>
    <dbReference type="NCBI Taxonomy" id="2649997"/>
    <lineage>
        <taxon>Eukaryota</taxon>
        <taxon>Viridiplantae</taxon>
        <taxon>Chlorophyta</taxon>
        <taxon>core chlorophytes</taxon>
        <taxon>Trebouxiophyceae</taxon>
        <taxon>Chlorellales</taxon>
        <taxon>Chlorellaceae</taxon>
        <taxon>Chlorella clade</taxon>
        <taxon>Chlorella</taxon>
    </lineage>
</organism>
<feature type="compositionally biased region" description="Polar residues" evidence="2">
    <location>
        <begin position="76"/>
        <end position="85"/>
    </location>
</feature>
<dbReference type="Gene3D" id="1.20.120.1810">
    <property type="match status" value="1"/>
</dbReference>
<reference evidence="4" key="1">
    <citation type="submission" date="2020-11" db="EMBL/GenBank/DDBJ databases">
        <title>Chlorella ohadii genome sequencing and assembly.</title>
        <authorList>
            <person name="Murik O."/>
            <person name="Treves H."/>
            <person name="Kedem I."/>
            <person name="Shotland Y."/>
            <person name="Kaplan A."/>
        </authorList>
    </citation>
    <scope>NUCLEOTIDE SEQUENCE</scope>
    <source>
        <strain evidence="4">1</strain>
    </source>
</reference>
<feature type="region of interest" description="Disordered" evidence="2">
    <location>
        <begin position="160"/>
        <end position="187"/>
    </location>
</feature>
<dbReference type="Proteomes" id="UP001205105">
    <property type="component" value="Unassembled WGS sequence"/>
</dbReference>
<dbReference type="PANTHER" id="PTHR30603:SF47">
    <property type="entry name" value="RNA POLYMERASE SIGMA FACTOR SIGD, CHLOROPLASTIC"/>
    <property type="match status" value="1"/>
</dbReference>
<accession>A0AAD5H7N9</accession>
<dbReference type="EMBL" id="JADXDR010000033">
    <property type="protein sequence ID" value="KAI7844113.1"/>
    <property type="molecule type" value="Genomic_DNA"/>
</dbReference>
<feature type="region of interest" description="Disordered" evidence="2">
    <location>
        <begin position="42"/>
        <end position="97"/>
    </location>
</feature>
<dbReference type="InterPro" id="IPR050239">
    <property type="entry name" value="Sigma-70_RNA_pol_init_factors"/>
</dbReference>
<evidence type="ECO:0000313" key="5">
    <source>
        <dbReference type="Proteomes" id="UP001205105"/>
    </source>
</evidence>
<dbReference type="SUPFAM" id="SSF88946">
    <property type="entry name" value="Sigma2 domain of RNA polymerase sigma factors"/>
    <property type="match status" value="1"/>
</dbReference>
<dbReference type="PANTHER" id="PTHR30603">
    <property type="entry name" value="RNA POLYMERASE SIGMA FACTOR RPO"/>
    <property type="match status" value="1"/>
</dbReference>
<gene>
    <name evidence="4" type="ORF">COHA_002252</name>
</gene>
<feature type="domain" description="RNA polymerase sigma-70 region 2" evidence="3">
    <location>
        <begin position="227"/>
        <end position="275"/>
    </location>
</feature>
<evidence type="ECO:0000256" key="1">
    <source>
        <dbReference type="ARBA" id="ARBA00007788"/>
    </source>
</evidence>
<evidence type="ECO:0000313" key="4">
    <source>
        <dbReference type="EMBL" id="KAI7844113.1"/>
    </source>
</evidence>
<keyword evidence="5" id="KW-1185">Reference proteome</keyword>
<feature type="compositionally biased region" description="Acidic residues" evidence="2">
    <location>
        <begin position="45"/>
        <end position="62"/>
    </location>
</feature>
<feature type="compositionally biased region" description="Low complexity" evidence="2">
    <location>
        <begin position="342"/>
        <end position="357"/>
    </location>
</feature>
<dbReference type="GO" id="GO:0003700">
    <property type="term" value="F:DNA-binding transcription factor activity"/>
    <property type="evidence" value="ECO:0007669"/>
    <property type="project" value="InterPro"/>
</dbReference>
<name>A0AAD5H7N9_9CHLO</name>
<comment type="caution">
    <text evidence="4">The sequence shown here is derived from an EMBL/GenBank/DDBJ whole genome shotgun (WGS) entry which is preliminary data.</text>
</comment>
<feature type="region of interest" description="Disordered" evidence="2">
    <location>
        <begin position="281"/>
        <end position="360"/>
    </location>
</feature>
<protein>
    <recommendedName>
        <fullName evidence="3">RNA polymerase sigma-70 region 2 domain-containing protein</fullName>
    </recommendedName>
</protein>
<proteinExistence type="inferred from homology"/>
<evidence type="ECO:0000256" key="2">
    <source>
        <dbReference type="SAM" id="MobiDB-lite"/>
    </source>
</evidence>
<comment type="similarity">
    <text evidence="1">Belongs to the sigma-70 factor family.</text>
</comment>
<dbReference type="GO" id="GO:0006352">
    <property type="term" value="P:DNA-templated transcription initiation"/>
    <property type="evidence" value="ECO:0007669"/>
    <property type="project" value="InterPro"/>
</dbReference>